<sequence length="327" mass="36969">MSLMMPGCILMLIFVISMLYEPRSFWNALLLMMAIGIFLLGFGSAPGIRGMIFGILTMLLIPLIFVVTTIFLIVNGLEMMKKEGRRLQNVLSLLTGIAMILGSILTIAGMYFFQDASVMRTLFSLVLILEFYITFTFSTLLIYSLIYTCLPKRLNCAYIIVHGCGLIGGERVSPLLKGRVDKAVRIYHKCRQHPKIVVSGGKGDDEKISEAAAMKNYLVETGFPEEDIILEEQSKTTFENLKNVRDMLDVNGVKHRYIFVTNNYHVFRTSLYAKKLKIKASGVGCGTAAYYWPSAFIREYIAIMFRYKWIFAAIVLLWGITVAKIYS</sequence>
<evidence type="ECO:0000256" key="1">
    <source>
        <dbReference type="SAM" id="Phobius"/>
    </source>
</evidence>
<dbReference type="PANTHER" id="PTHR30336">
    <property type="entry name" value="INNER MEMBRANE PROTEIN, PROBABLE PERMEASE"/>
    <property type="match status" value="1"/>
</dbReference>
<dbReference type="GO" id="GO:0005886">
    <property type="term" value="C:plasma membrane"/>
    <property type="evidence" value="ECO:0007669"/>
    <property type="project" value="TreeGrafter"/>
</dbReference>
<dbReference type="InterPro" id="IPR003848">
    <property type="entry name" value="DUF218"/>
</dbReference>
<dbReference type="InterPro" id="IPR051599">
    <property type="entry name" value="Cell_Envelope_Assoc"/>
</dbReference>
<dbReference type="Pfam" id="PF02698">
    <property type="entry name" value="DUF218"/>
    <property type="match status" value="1"/>
</dbReference>
<evidence type="ECO:0000313" key="3">
    <source>
        <dbReference type="EMBL" id="KIS22267.1"/>
    </source>
</evidence>
<keyword evidence="1" id="KW-0472">Membrane</keyword>
<feature type="transmembrane region" description="Helical" evidence="1">
    <location>
        <begin position="25"/>
        <end position="45"/>
    </location>
</feature>
<dbReference type="InterPro" id="IPR014729">
    <property type="entry name" value="Rossmann-like_a/b/a_fold"/>
</dbReference>
<organism evidence="3 4">
    <name type="scientific">Clostridium botulinum B2 450</name>
    <dbReference type="NCBI Taxonomy" id="1379739"/>
    <lineage>
        <taxon>Bacteria</taxon>
        <taxon>Bacillati</taxon>
        <taxon>Bacillota</taxon>
        <taxon>Clostridia</taxon>
        <taxon>Eubacteriales</taxon>
        <taxon>Clostridiaceae</taxon>
        <taxon>Clostridium</taxon>
    </lineage>
</organism>
<keyword evidence="1" id="KW-0812">Transmembrane</keyword>
<feature type="transmembrane region" description="Helical" evidence="1">
    <location>
        <begin position="51"/>
        <end position="77"/>
    </location>
</feature>
<accession>A0A0D1BR12</accession>
<dbReference type="HOGENOM" id="CLU_051474_2_0_9"/>
<feature type="transmembrane region" description="Helical" evidence="1">
    <location>
        <begin position="307"/>
        <end position="326"/>
    </location>
</feature>
<dbReference type="Gene3D" id="3.40.50.620">
    <property type="entry name" value="HUPs"/>
    <property type="match status" value="1"/>
</dbReference>
<comment type="caution">
    <text evidence="3">The sequence shown here is derived from an EMBL/GenBank/DDBJ whole genome shotgun (WGS) entry which is preliminary data.</text>
</comment>
<dbReference type="Proteomes" id="UP000032250">
    <property type="component" value="Unassembled WGS sequence"/>
</dbReference>
<dbReference type="PANTHER" id="PTHR30336:SF4">
    <property type="entry name" value="ENVELOPE BIOGENESIS FACTOR ELYC"/>
    <property type="match status" value="1"/>
</dbReference>
<protein>
    <recommendedName>
        <fullName evidence="2">DUF218 domain-containing protein</fullName>
    </recommendedName>
</protein>
<evidence type="ECO:0000259" key="2">
    <source>
        <dbReference type="Pfam" id="PF02698"/>
    </source>
</evidence>
<keyword evidence="1" id="KW-1133">Transmembrane helix</keyword>
<reference evidence="3 4" key="1">
    <citation type="submission" date="2014-06" db="EMBL/GenBank/DDBJ databases">
        <title>Genome characterization of distinct group I Clostridium botulinum lineages.</title>
        <authorList>
            <person name="Giordani F."/>
            <person name="Anselmo A."/>
            <person name="Fillo S."/>
            <person name="Palozzi A.M."/>
            <person name="Fortunato A."/>
            <person name="Gentile B."/>
            <person name="Ciammaruconi A."/>
            <person name="Anniballi F."/>
            <person name="De Medici D."/>
            <person name="Lista F."/>
        </authorList>
    </citation>
    <scope>NUCLEOTIDE SEQUENCE [LARGE SCALE GENOMIC DNA]</scope>
    <source>
        <strain evidence="3 4">B2 450</strain>
    </source>
</reference>
<proteinExistence type="predicted"/>
<dbReference type="RefSeq" id="WP_043032567.1">
    <property type="nucleotide sequence ID" value="NZ_JXSU01000008.1"/>
</dbReference>
<gene>
    <name evidence="3" type="ORF">N495_17585</name>
</gene>
<dbReference type="GO" id="GO:0000270">
    <property type="term" value="P:peptidoglycan metabolic process"/>
    <property type="evidence" value="ECO:0007669"/>
    <property type="project" value="TreeGrafter"/>
</dbReference>
<dbReference type="CDD" id="cd06259">
    <property type="entry name" value="YdcF-like"/>
    <property type="match status" value="1"/>
</dbReference>
<dbReference type="GO" id="GO:0043164">
    <property type="term" value="P:Gram-negative-bacterium-type cell wall biogenesis"/>
    <property type="evidence" value="ECO:0007669"/>
    <property type="project" value="TreeGrafter"/>
</dbReference>
<evidence type="ECO:0000313" key="4">
    <source>
        <dbReference type="Proteomes" id="UP000032250"/>
    </source>
</evidence>
<feature type="transmembrane region" description="Helical" evidence="1">
    <location>
        <begin position="125"/>
        <end position="146"/>
    </location>
</feature>
<dbReference type="PATRIC" id="fig|1379739.3.peg.3895"/>
<feature type="transmembrane region" description="Helical" evidence="1">
    <location>
        <begin position="89"/>
        <end position="113"/>
    </location>
</feature>
<dbReference type="AlphaFoldDB" id="A0A0D1BR12"/>
<name>A0A0D1BR12_CLOBO</name>
<feature type="domain" description="DUF218" evidence="2">
    <location>
        <begin position="158"/>
        <end position="302"/>
    </location>
</feature>
<dbReference type="EMBL" id="JXSU01000008">
    <property type="protein sequence ID" value="KIS22267.1"/>
    <property type="molecule type" value="Genomic_DNA"/>
</dbReference>